<evidence type="ECO:0000256" key="5">
    <source>
        <dbReference type="ARBA" id="ARBA00022723"/>
    </source>
</evidence>
<dbReference type="SFLD" id="SFLDG01123">
    <property type="entry name" value="methyltransferase_(Class_B)"/>
    <property type="match status" value="1"/>
</dbReference>
<dbReference type="EMBL" id="BOOG01000046">
    <property type="protein sequence ID" value="GIH72171.1"/>
    <property type="molecule type" value="Genomic_DNA"/>
</dbReference>
<evidence type="ECO:0000256" key="4">
    <source>
        <dbReference type="ARBA" id="ARBA00022691"/>
    </source>
</evidence>
<dbReference type="CDD" id="cd01335">
    <property type="entry name" value="Radical_SAM"/>
    <property type="match status" value="1"/>
</dbReference>
<dbReference type="Pfam" id="PF04055">
    <property type="entry name" value="Radical_SAM"/>
    <property type="match status" value="1"/>
</dbReference>
<dbReference type="InterPro" id="IPR006638">
    <property type="entry name" value="Elp3/MiaA/NifB-like_rSAM"/>
</dbReference>
<dbReference type="Pfam" id="PF02310">
    <property type="entry name" value="B12-binding"/>
    <property type="match status" value="1"/>
</dbReference>
<proteinExistence type="predicted"/>
<dbReference type="AlphaFoldDB" id="A0A8J3RD95"/>
<dbReference type="RefSeq" id="WP_204017838.1">
    <property type="nucleotide sequence ID" value="NZ_BOOG01000046.1"/>
</dbReference>
<accession>A0A8J3RD95</accession>
<dbReference type="Gene3D" id="3.40.50.280">
    <property type="entry name" value="Cobalamin-binding domain"/>
    <property type="match status" value="1"/>
</dbReference>
<comment type="caution">
    <text evidence="10">The sequence shown here is derived from an EMBL/GenBank/DDBJ whole genome shotgun (WGS) entry which is preliminary data.</text>
</comment>
<dbReference type="InterPro" id="IPR058240">
    <property type="entry name" value="rSAM_sf"/>
</dbReference>
<dbReference type="InterPro" id="IPR006158">
    <property type="entry name" value="Cobalamin-bd"/>
</dbReference>
<dbReference type="PROSITE" id="PS51332">
    <property type="entry name" value="B12_BINDING"/>
    <property type="match status" value="1"/>
</dbReference>
<keyword evidence="4" id="KW-0949">S-adenosyl-L-methionine</keyword>
<dbReference type="PROSITE" id="PS51918">
    <property type="entry name" value="RADICAL_SAM"/>
    <property type="match status" value="1"/>
</dbReference>
<dbReference type="GO" id="GO:0031419">
    <property type="term" value="F:cobalamin binding"/>
    <property type="evidence" value="ECO:0007669"/>
    <property type="project" value="InterPro"/>
</dbReference>
<keyword evidence="6" id="KW-0408">Iron</keyword>
<keyword evidence="7" id="KW-0411">Iron-sulfur</keyword>
<evidence type="ECO:0000256" key="6">
    <source>
        <dbReference type="ARBA" id="ARBA00023004"/>
    </source>
</evidence>
<dbReference type="PANTHER" id="PTHR43409:SF7">
    <property type="entry name" value="BLL1977 PROTEIN"/>
    <property type="match status" value="1"/>
</dbReference>
<evidence type="ECO:0000256" key="7">
    <source>
        <dbReference type="ARBA" id="ARBA00023014"/>
    </source>
</evidence>
<dbReference type="SUPFAM" id="SSF102114">
    <property type="entry name" value="Radical SAM enzymes"/>
    <property type="match status" value="1"/>
</dbReference>
<evidence type="ECO:0000256" key="3">
    <source>
        <dbReference type="ARBA" id="ARBA00022679"/>
    </source>
</evidence>
<evidence type="ECO:0000256" key="1">
    <source>
        <dbReference type="ARBA" id="ARBA00001966"/>
    </source>
</evidence>
<gene>
    <name evidence="10" type="ORF">Mth01_44240</name>
</gene>
<evidence type="ECO:0000313" key="11">
    <source>
        <dbReference type="Proteomes" id="UP000610966"/>
    </source>
</evidence>
<comment type="cofactor">
    <cofactor evidence="1">
        <name>[4Fe-4S] cluster</name>
        <dbReference type="ChEBI" id="CHEBI:49883"/>
    </cofactor>
</comment>
<dbReference type="GO" id="GO:0051539">
    <property type="term" value="F:4 iron, 4 sulfur cluster binding"/>
    <property type="evidence" value="ECO:0007669"/>
    <property type="project" value="UniProtKB-KW"/>
</dbReference>
<evidence type="ECO:0000259" key="8">
    <source>
        <dbReference type="PROSITE" id="PS51332"/>
    </source>
</evidence>
<dbReference type="GO" id="GO:0046872">
    <property type="term" value="F:metal ion binding"/>
    <property type="evidence" value="ECO:0007669"/>
    <property type="project" value="UniProtKB-KW"/>
</dbReference>
<reference evidence="10" key="1">
    <citation type="submission" date="2021-01" db="EMBL/GenBank/DDBJ databases">
        <title>Whole genome shotgun sequence of Sphaerimonospora thailandensis NBRC 107569.</title>
        <authorList>
            <person name="Komaki H."/>
            <person name="Tamura T."/>
        </authorList>
    </citation>
    <scope>NUCLEOTIDE SEQUENCE</scope>
    <source>
        <strain evidence="10">NBRC 107569</strain>
    </source>
</reference>
<dbReference type="InterPro" id="IPR051198">
    <property type="entry name" value="BchE-like"/>
</dbReference>
<evidence type="ECO:0000313" key="10">
    <source>
        <dbReference type="EMBL" id="GIH72171.1"/>
    </source>
</evidence>
<dbReference type="SFLD" id="SFLDS00029">
    <property type="entry name" value="Radical_SAM"/>
    <property type="match status" value="1"/>
</dbReference>
<sequence length="485" mass="53512">MPENPPLIQGPNPADPLDLLLVNAPLRDYAVRPRVNDYTLPVLGMAYIATYATTRGYNVAVLDAEAAGLPVADTIALIDRVAPRWVGFNLLAPTYEISAMIAAAVDPSIHIMAGGHHAKAMPTRILTDPRMTRCDALILGEAETRVVGLLADHRNRADLPGVMWLDPVLGTPVTGGRPGTGHYLAPDINTLPFVDRTYLAQDPYRAGDGRIEANMVGARGCPYDCSFCGAAVSANPDVTIRVRDPLNILLEMHRLRDQGEVTAFRFVDDLFLGARRVIDQMMAAFASEHVGDWAVWDATGRINVLHRTPDATLDLLAACGLREVALGIESGSERMLTYIDKRITCDMVTSVVERLTRRGIKVKGYFILGFPTETRTEMAATVELIHRLWDLTDNRIGTFRASVFQFRPYPGTPEWDRLIVTGRYTPEQLLNYTPVDLGTDDEALHGRDEFNFSSGLQFGEATEEEIHTHLVELAREQHARTQGSS</sequence>
<organism evidence="10 11">
    <name type="scientific">Sphaerimonospora thailandensis</name>
    <dbReference type="NCBI Taxonomy" id="795644"/>
    <lineage>
        <taxon>Bacteria</taxon>
        <taxon>Bacillati</taxon>
        <taxon>Actinomycetota</taxon>
        <taxon>Actinomycetes</taxon>
        <taxon>Streptosporangiales</taxon>
        <taxon>Streptosporangiaceae</taxon>
        <taxon>Sphaerimonospora</taxon>
    </lineage>
</organism>
<feature type="domain" description="Radical SAM core" evidence="9">
    <location>
        <begin position="207"/>
        <end position="436"/>
    </location>
</feature>
<dbReference type="GO" id="GO:0003824">
    <property type="term" value="F:catalytic activity"/>
    <property type="evidence" value="ECO:0007669"/>
    <property type="project" value="InterPro"/>
</dbReference>
<dbReference type="SFLD" id="SFLDG01082">
    <property type="entry name" value="B12-binding_domain_containing"/>
    <property type="match status" value="1"/>
</dbReference>
<feature type="domain" description="B12-binding" evidence="8">
    <location>
        <begin position="27"/>
        <end position="160"/>
    </location>
</feature>
<dbReference type="SMART" id="SM00729">
    <property type="entry name" value="Elp3"/>
    <property type="match status" value="1"/>
</dbReference>
<dbReference type="PANTHER" id="PTHR43409">
    <property type="entry name" value="ANAEROBIC MAGNESIUM-PROTOPORPHYRIN IX MONOMETHYL ESTER CYCLASE-RELATED"/>
    <property type="match status" value="1"/>
</dbReference>
<dbReference type="Gene3D" id="3.80.30.20">
    <property type="entry name" value="tm_1862 like domain"/>
    <property type="match status" value="1"/>
</dbReference>
<keyword evidence="3" id="KW-0808">Transferase</keyword>
<dbReference type="InterPro" id="IPR034466">
    <property type="entry name" value="Methyltransferase_Class_B"/>
</dbReference>
<keyword evidence="11" id="KW-1185">Reference proteome</keyword>
<dbReference type="InterPro" id="IPR007197">
    <property type="entry name" value="rSAM"/>
</dbReference>
<keyword evidence="2" id="KW-0489">Methyltransferase</keyword>
<dbReference type="Proteomes" id="UP000610966">
    <property type="component" value="Unassembled WGS sequence"/>
</dbReference>
<name>A0A8J3RD95_9ACTN</name>
<evidence type="ECO:0000259" key="9">
    <source>
        <dbReference type="PROSITE" id="PS51918"/>
    </source>
</evidence>
<dbReference type="InterPro" id="IPR023404">
    <property type="entry name" value="rSAM_horseshoe"/>
</dbReference>
<protein>
    <submittedName>
        <fullName evidence="10">B12-binding domain-containing radical SAM protein</fullName>
    </submittedName>
</protein>
<evidence type="ECO:0000256" key="2">
    <source>
        <dbReference type="ARBA" id="ARBA00022603"/>
    </source>
</evidence>
<keyword evidence="5" id="KW-0479">Metal-binding</keyword>